<dbReference type="OrthoDB" id="7869473at2"/>
<dbReference type="PROSITE" id="PS51257">
    <property type="entry name" value="PROKAR_LIPOPROTEIN"/>
    <property type="match status" value="1"/>
</dbReference>
<dbReference type="EMBL" id="FOCM01000001">
    <property type="protein sequence ID" value="SEM80426.1"/>
    <property type="molecule type" value="Genomic_DNA"/>
</dbReference>
<dbReference type="RefSeq" id="WP_091843984.1">
    <property type="nucleotide sequence ID" value="NZ_FOCM01000001.1"/>
</dbReference>
<sequence>MTFRLAATVPFLLAGCAPLPDLPQSAAFIGPADTRATGTAPTEPVLSYQPRRVEAPADWRRLNDRQAPGGGS</sequence>
<feature type="region of interest" description="Disordered" evidence="1">
    <location>
        <begin position="24"/>
        <end position="72"/>
    </location>
</feature>
<dbReference type="Proteomes" id="UP000199372">
    <property type="component" value="Unassembled WGS sequence"/>
</dbReference>
<dbReference type="AlphaFoldDB" id="A0A1H8BCE7"/>
<gene>
    <name evidence="2" type="ORF">SAMN04488011_101537</name>
</gene>
<feature type="compositionally biased region" description="Basic and acidic residues" evidence="1">
    <location>
        <begin position="51"/>
        <end position="64"/>
    </location>
</feature>
<keyword evidence="3" id="KW-1185">Reference proteome</keyword>
<evidence type="ECO:0000313" key="3">
    <source>
        <dbReference type="Proteomes" id="UP000199372"/>
    </source>
</evidence>
<accession>A0A1H8BCE7</accession>
<protein>
    <submittedName>
        <fullName evidence="2">Uncharacterized protein</fullName>
    </submittedName>
</protein>
<evidence type="ECO:0000256" key="1">
    <source>
        <dbReference type="SAM" id="MobiDB-lite"/>
    </source>
</evidence>
<evidence type="ECO:0000313" key="2">
    <source>
        <dbReference type="EMBL" id="SEM80426.1"/>
    </source>
</evidence>
<organism evidence="2 3">
    <name type="scientific">Palleronia pelagia</name>
    <dbReference type="NCBI Taxonomy" id="387096"/>
    <lineage>
        <taxon>Bacteria</taxon>
        <taxon>Pseudomonadati</taxon>
        <taxon>Pseudomonadota</taxon>
        <taxon>Alphaproteobacteria</taxon>
        <taxon>Rhodobacterales</taxon>
        <taxon>Roseobacteraceae</taxon>
        <taxon>Palleronia</taxon>
    </lineage>
</organism>
<proteinExistence type="predicted"/>
<name>A0A1H8BCE7_9RHOB</name>
<reference evidence="3" key="1">
    <citation type="submission" date="2016-10" db="EMBL/GenBank/DDBJ databases">
        <authorList>
            <person name="Varghese N."/>
            <person name="Submissions S."/>
        </authorList>
    </citation>
    <scope>NUCLEOTIDE SEQUENCE [LARGE SCALE GENOMIC DNA]</scope>
    <source>
        <strain evidence="3">DSM 26893</strain>
    </source>
</reference>